<dbReference type="EMBL" id="JABAIM010000002">
    <property type="protein sequence ID" value="NLR75760.1"/>
    <property type="molecule type" value="Genomic_DNA"/>
</dbReference>
<evidence type="ECO:0000313" key="2">
    <source>
        <dbReference type="Proteomes" id="UP000587991"/>
    </source>
</evidence>
<organism evidence="1 2">
    <name type="scientific">Leeia aquatica</name>
    <dbReference type="NCBI Taxonomy" id="2725557"/>
    <lineage>
        <taxon>Bacteria</taxon>
        <taxon>Pseudomonadati</taxon>
        <taxon>Pseudomonadota</taxon>
        <taxon>Betaproteobacteria</taxon>
        <taxon>Neisseriales</taxon>
        <taxon>Leeiaceae</taxon>
        <taxon>Leeia</taxon>
    </lineage>
</organism>
<dbReference type="InterPro" id="IPR011008">
    <property type="entry name" value="Dimeric_a/b-barrel"/>
</dbReference>
<evidence type="ECO:0008006" key="3">
    <source>
        <dbReference type="Google" id="ProtNLM"/>
    </source>
</evidence>
<dbReference type="Proteomes" id="UP000587991">
    <property type="component" value="Unassembled WGS sequence"/>
</dbReference>
<sequence length="109" mass="12053">MLIRIWKVALAAGQGAALEHFAHTISLPMFRRHTGCLGVFFNRDEQTCVTVTLWRSEADIAAMEATDDYQSVVAQIEQSGILGDDHHTELYTVYGGFVSPALSPQLTQE</sequence>
<protein>
    <recommendedName>
        <fullName evidence="3">ABM domain-containing protein</fullName>
    </recommendedName>
</protein>
<dbReference type="AlphaFoldDB" id="A0A847RX77"/>
<evidence type="ECO:0000313" key="1">
    <source>
        <dbReference type="EMBL" id="NLR75760.1"/>
    </source>
</evidence>
<dbReference type="RefSeq" id="WP_168877404.1">
    <property type="nucleotide sequence ID" value="NZ_JABAIM010000002.1"/>
</dbReference>
<accession>A0A847RX77</accession>
<dbReference type="SUPFAM" id="SSF54909">
    <property type="entry name" value="Dimeric alpha+beta barrel"/>
    <property type="match status" value="1"/>
</dbReference>
<proteinExistence type="predicted"/>
<keyword evidence="2" id="KW-1185">Reference proteome</keyword>
<comment type="caution">
    <text evidence="1">The sequence shown here is derived from an EMBL/GenBank/DDBJ whole genome shotgun (WGS) entry which is preliminary data.</text>
</comment>
<gene>
    <name evidence="1" type="ORF">HF682_11355</name>
</gene>
<reference evidence="1 2" key="1">
    <citation type="submission" date="2020-04" db="EMBL/GenBank/DDBJ databases">
        <title>Draft genome of Leeia sp. IMCC25680.</title>
        <authorList>
            <person name="Song J."/>
            <person name="Cho J.-C."/>
        </authorList>
    </citation>
    <scope>NUCLEOTIDE SEQUENCE [LARGE SCALE GENOMIC DNA]</scope>
    <source>
        <strain evidence="1 2">IMCC25680</strain>
    </source>
</reference>
<name>A0A847RX77_9NEIS</name>